<protein>
    <recommendedName>
        <fullName evidence="3">Immunity protein 50 of polymorphic toxin system</fullName>
    </recommendedName>
</protein>
<organism evidence="1 2">
    <name type="scientific">Streptomyces fumanus</name>
    <dbReference type="NCBI Taxonomy" id="67302"/>
    <lineage>
        <taxon>Bacteria</taxon>
        <taxon>Bacillati</taxon>
        <taxon>Actinomycetota</taxon>
        <taxon>Actinomycetes</taxon>
        <taxon>Kitasatosporales</taxon>
        <taxon>Streptomycetaceae</taxon>
        <taxon>Streptomyces</taxon>
    </lineage>
</organism>
<dbReference type="AlphaFoldDB" id="A0A919E9B6"/>
<name>A0A919E9B6_9ACTN</name>
<dbReference type="Pfam" id="PF15594">
    <property type="entry name" value="Imm50"/>
    <property type="match status" value="1"/>
</dbReference>
<proteinExistence type="predicted"/>
<dbReference type="EMBL" id="BNBI01000016">
    <property type="protein sequence ID" value="GHF26880.1"/>
    <property type="molecule type" value="Genomic_DNA"/>
</dbReference>
<reference evidence="1" key="2">
    <citation type="submission" date="2020-09" db="EMBL/GenBank/DDBJ databases">
        <authorList>
            <person name="Sun Q."/>
            <person name="Ohkuma M."/>
        </authorList>
    </citation>
    <scope>NUCLEOTIDE SEQUENCE</scope>
    <source>
        <strain evidence="1">JCM 4477</strain>
    </source>
</reference>
<sequence length="166" mass="18427">MTFDRFLANPEKIRPLYADFPALRGVRVRSINLNWRGPNVALRLDLPIFPEHPPQEWADAGVDTVQCQLRFLAAGTISLSDWSPPATADIETVPCGEPGTIRVTATGDGITLSFTCSDSVLIGHLSAYRSRSDGTDAGRHLFLSRIDARRYTSLPGTDEKTFYERF</sequence>
<evidence type="ECO:0000313" key="1">
    <source>
        <dbReference type="EMBL" id="GHF26880.1"/>
    </source>
</evidence>
<dbReference type="InterPro" id="IPR028957">
    <property type="entry name" value="Imm50"/>
</dbReference>
<evidence type="ECO:0000313" key="2">
    <source>
        <dbReference type="Proteomes" id="UP000630718"/>
    </source>
</evidence>
<keyword evidence="2" id="KW-1185">Reference proteome</keyword>
<reference evidence="1" key="1">
    <citation type="journal article" date="2014" name="Int. J. Syst. Evol. Microbiol.">
        <title>Complete genome sequence of Corynebacterium casei LMG S-19264T (=DSM 44701T), isolated from a smear-ripened cheese.</title>
        <authorList>
            <consortium name="US DOE Joint Genome Institute (JGI-PGF)"/>
            <person name="Walter F."/>
            <person name="Albersmeier A."/>
            <person name="Kalinowski J."/>
            <person name="Ruckert C."/>
        </authorList>
    </citation>
    <scope>NUCLEOTIDE SEQUENCE</scope>
    <source>
        <strain evidence="1">JCM 4477</strain>
    </source>
</reference>
<accession>A0A919E9B6</accession>
<dbReference type="RefSeq" id="WP_190207670.1">
    <property type="nucleotide sequence ID" value="NZ_BNBI01000016.1"/>
</dbReference>
<evidence type="ECO:0008006" key="3">
    <source>
        <dbReference type="Google" id="ProtNLM"/>
    </source>
</evidence>
<dbReference type="Proteomes" id="UP000630718">
    <property type="component" value="Unassembled WGS sequence"/>
</dbReference>
<gene>
    <name evidence="1" type="ORF">GCM10018772_60770</name>
</gene>
<comment type="caution">
    <text evidence="1">The sequence shown here is derived from an EMBL/GenBank/DDBJ whole genome shotgun (WGS) entry which is preliminary data.</text>
</comment>